<dbReference type="EMBL" id="OZ037946">
    <property type="protein sequence ID" value="CAL1704901.1"/>
    <property type="molecule type" value="Genomic_DNA"/>
</dbReference>
<accession>A0ABP1DAM2</accession>
<proteinExistence type="predicted"/>
<dbReference type="Proteomes" id="UP001497453">
    <property type="component" value="Chromosome 3"/>
</dbReference>
<protein>
    <submittedName>
        <fullName evidence="2">Uncharacterized protein</fullName>
    </submittedName>
</protein>
<keyword evidence="3" id="KW-1185">Reference proteome</keyword>
<evidence type="ECO:0000313" key="3">
    <source>
        <dbReference type="Proteomes" id="UP001497453"/>
    </source>
</evidence>
<sequence length="194" mass="20666">MWLCVVVYLVVGKKAPFGLEASCRIRLSFSTPYIKSIYLFGYCVEGNHFSGAVSTCLTTGIGYILSSTPFGSLVGVNRGSQVLPAVGPELDASLSAALVLIPIAGGLSRLLHRLATGSVVLSPIFATVALIVVMVLVAKVQNSVAVNSPFTVFWGNGEQPLLRMVRWSAHGLMDSGNRCKQRIIQTRPVATARS</sequence>
<gene>
    <name evidence="2" type="ORF">GFSPODELE1_LOCUS5190</name>
</gene>
<reference evidence="3" key="1">
    <citation type="submission" date="2024-04" db="EMBL/GenBank/DDBJ databases">
        <authorList>
            <person name="Shaw F."/>
            <person name="Minotto A."/>
        </authorList>
    </citation>
    <scope>NUCLEOTIDE SEQUENCE [LARGE SCALE GENOMIC DNA]</scope>
</reference>
<keyword evidence="1" id="KW-0812">Transmembrane</keyword>
<keyword evidence="1" id="KW-1133">Transmembrane helix</keyword>
<organism evidence="2 3">
    <name type="scientific">Somion occarium</name>
    <dbReference type="NCBI Taxonomy" id="3059160"/>
    <lineage>
        <taxon>Eukaryota</taxon>
        <taxon>Fungi</taxon>
        <taxon>Dikarya</taxon>
        <taxon>Basidiomycota</taxon>
        <taxon>Agaricomycotina</taxon>
        <taxon>Agaricomycetes</taxon>
        <taxon>Polyporales</taxon>
        <taxon>Cerrenaceae</taxon>
        <taxon>Somion</taxon>
    </lineage>
</organism>
<evidence type="ECO:0000256" key="1">
    <source>
        <dbReference type="SAM" id="Phobius"/>
    </source>
</evidence>
<feature type="transmembrane region" description="Helical" evidence="1">
    <location>
        <begin position="118"/>
        <end position="138"/>
    </location>
</feature>
<name>A0ABP1DAM2_9APHY</name>
<keyword evidence="1" id="KW-0472">Membrane</keyword>
<evidence type="ECO:0000313" key="2">
    <source>
        <dbReference type="EMBL" id="CAL1704901.1"/>
    </source>
</evidence>